<protein>
    <recommendedName>
        <fullName evidence="3">Glycerophosphocholine acyltransferase 1</fullName>
    </recommendedName>
</protein>
<evidence type="ECO:0000256" key="4">
    <source>
        <dbReference type="ARBA" id="ARBA00022516"/>
    </source>
</evidence>
<accession>A0AA38HEP2</accession>
<feature type="transmembrane region" description="Helical" evidence="14">
    <location>
        <begin position="418"/>
        <end position="438"/>
    </location>
</feature>
<evidence type="ECO:0000256" key="9">
    <source>
        <dbReference type="ARBA" id="ARBA00023136"/>
    </source>
</evidence>
<keyword evidence="12" id="KW-0012">Acyltransferase</keyword>
<evidence type="ECO:0000256" key="6">
    <source>
        <dbReference type="ARBA" id="ARBA00022692"/>
    </source>
</evidence>
<dbReference type="GO" id="GO:0016020">
    <property type="term" value="C:membrane"/>
    <property type="evidence" value="ECO:0007669"/>
    <property type="project" value="UniProtKB-SubCell"/>
</dbReference>
<organism evidence="15 16">
    <name type="scientific">Dioszegia hungarica</name>
    <dbReference type="NCBI Taxonomy" id="4972"/>
    <lineage>
        <taxon>Eukaryota</taxon>
        <taxon>Fungi</taxon>
        <taxon>Dikarya</taxon>
        <taxon>Basidiomycota</taxon>
        <taxon>Agaricomycotina</taxon>
        <taxon>Tremellomycetes</taxon>
        <taxon>Tremellales</taxon>
        <taxon>Bulleribasidiaceae</taxon>
        <taxon>Dioszegia</taxon>
    </lineage>
</organism>
<feature type="compositionally biased region" description="Basic and acidic residues" evidence="13">
    <location>
        <begin position="1"/>
        <end position="17"/>
    </location>
</feature>
<evidence type="ECO:0000256" key="7">
    <source>
        <dbReference type="ARBA" id="ARBA00022989"/>
    </source>
</evidence>
<comment type="caution">
    <text evidence="15">The sequence shown here is derived from an EMBL/GenBank/DDBJ whole genome shotgun (WGS) entry which is preliminary data.</text>
</comment>
<evidence type="ECO:0000256" key="3">
    <source>
        <dbReference type="ARBA" id="ARBA00019082"/>
    </source>
</evidence>
<evidence type="ECO:0000313" key="16">
    <source>
        <dbReference type="Proteomes" id="UP001164286"/>
    </source>
</evidence>
<feature type="region of interest" description="Disordered" evidence="13">
    <location>
        <begin position="1"/>
        <end position="46"/>
    </location>
</feature>
<feature type="transmembrane region" description="Helical" evidence="14">
    <location>
        <begin position="326"/>
        <end position="345"/>
    </location>
</feature>
<feature type="transmembrane region" description="Helical" evidence="14">
    <location>
        <begin position="256"/>
        <end position="276"/>
    </location>
</feature>
<dbReference type="GO" id="GO:0016746">
    <property type="term" value="F:acyltransferase activity"/>
    <property type="evidence" value="ECO:0007669"/>
    <property type="project" value="UniProtKB-KW"/>
</dbReference>
<proteinExistence type="inferred from homology"/>
<dbReference type="PANTHER" id="PTHR31201:SF1">
    <property type="entry name" value="GLYCEROPHOSPHOCHOLINE ACYLTRANSFERASE 1"/>
    <property type="match status" value="1"/>
</dbReference>
<keyword evidence="11" id="KW-1208">Phospholipid metabolism</keyword>
<evidence type="ECO:0000313" key="15">
    <source>
        <dbReference type="EMBL" id="KAI9637969.1"/>
    </source>
</evidence>
<dbReference type="Proteomes" id="UP001164286">
    <property type="component" value="Unassembled WGS sequence"/>
</dbReference>
<evidence type="ECO:0000256" key="13">
    <source>
        <dbReference type="SAM" id="MobiDB-lite"/>
    </source>
</evidence>
<dbReference type="GO" id="GO:0006656">
    <property type="term" value="P:phosphatidylcholine biosynthetic process"/>
    <property type="evidence" value="ECO:0007669"/>
    <property type="project" value="TreeGrafter"/>
</dbReference>
<feature type="compositionally biased region" description="Low complexity" evidence="13">
    <location>
        <begin position="459"/>
        <end position="481"/>
    </location>
</feature>
<sequence>MEDSPQRGDSYFDRDPGESPTYLYERPRSSSSASSRPGYSRSSSFGSLMPMMDRYGEEWGSGASTLLDVVETFFDSRLDLVGRRLKEQSARLKTRTLELIPKGLRTPGGGGAIILDDLGPRLDRDGGVGPDGLETRESRERRGEKYRKEVEREVERIKLAAKVTHLSGTWRSAQIVRTREKFSFFFGVLSLTFSCILFGSAKEWLPFAYTVQSAFYLPTRIWSYKRKSFHYFLFDLCYFVNVLDLVWIWLFPSSTKLFICCYLLTMGPLASAIITWRNSLVFHSMDKVTSLFIHMYPPLVLTVIRHSYVDAETRYPGLAHIGDYSWWKQILLAGVPYILWQAAYYKFISIDRKSKIESGQRQNSFHYLLNDKRGPIGKALKGIKPSKREEWFIFAQLIYSIVFMIPAAALYVHSATASAIYLSVIFAASVWNGATFYVEVFGRKFERELEKLRKEMELASATGAPSSTHSSSNPSTPFADGRNGGGGYHTDGGDELANSPLALPSAGHAQDMEVPDLTLERAVDEVDSEGKKFQ</sequence>
<keyword evidence="9 14" id="KW-0472">Membrane</keyword>
<dbReference type="EMBL" id="JAKWFO010000003">
    <property type="protein sequence ID" value="KAI9637969.1"/>
    <property type="molecule type" value="Genomic_DNA"/>
</dbReference>
<dbReference type="GeneID" id="77731150"/>
<dbReference type="RefSeq" id="XP_052947746.1">
    <property type="nucleotide sequence ID" value="XM_053091945.1"/>
</dbReference>
<feature type="transmembrane region" description="Helical" evidence="14">
    <location>
        <begin position="391"/>
        <end position="412"/>
    </location>
</feature>
<evidence type="ECO:0000256" key="12">
    <source>
        <dbReference type="ARBA" id="ARBA00023315"/>
    </source>
</evidence>
<feature type="region of interest" description="Disordered" evidence="13">
    <location>
        <begin position="459"/>
        <end position="534"/>
    </location>
</feature>
<name>A0AA38HEP2_9TREE</name>
<feature type="transmembrane region" description="Helical" evidence="14">
    <location>
        <begin position="231"/>
        <end position="250"/>
    </location>
</feature>
<keyword evidence="16" id="KW-1185">Reference proteome</keyword>
<keyword evidence="8" id="KW-0443">Lipid metabolism</keyword>
<gene>
    <name evidence="15" type="ORF">MKK02DRAFT_42350</name>
</gene>
<feature type="compositionally biased region" description="Low complexity" evidence="13">
    <location>
        <begin position="29"/>
        <end position="46"/>
    </location>
</feature>
<feature type="transmembrane region" description="Helical" evidence="14">
    <location>
        <begin position="182"/>
        <end position="201"/>
    </location>
</feature>
<evidence type="ECO:0000256" key="2">
    <source>
        <dbReference type="ARBA" id="ARBA00006675"/>
    </source>
</evidence>
<keyword evidence="7 14" id="KW-1133">Transmembrane helix</keyword>
<keyword evidence="6 14" id="KW-0812">Transmembrane</keyword>
<comment type="similarity">
    <text evidence="2">Belongs to the GPC1 family.</text>
</comment>
<keyword evidence="4" id="KW-0444">Lipid biosynthesis</keyword>
<evidence type="ECO:0000256" key="1">
    <source>
        <dbReference type="ARBA" id="ARBA00004141"/>
    </source>
</evidence>
<evidence type="ECO:0000256" key="5">
    <source>
        <dbReference type="ARBA" id="ARBA00022679"/>
    </source>
</evidence>
<evidence type="ECO:0000256" key="11">
    <source>
        <dbReference type="ARBA" id="ARBA00023264"/>
    </source>
</evidence>
<dbReference type="InterPro" id="IPR021261">
    <property type="entry name" value="GPCAT"/>
</dbReference>
<evidence type="ECO:0000256" key="14">
    <source>
        <dbReference type="SAM" id="Phobius"/>
    </source>
</evidence>
<dbReference type="PANTHER" id="PTHR31201">
    <property type="entry name" value="OS01G0585100 PROTEIN"/>
    <property type="match status" value="1"/>
</dbReference>
<comment type="subcellular location">
    <subcellularLocation>
        <location evidence="1">Membrane</location>
        <topology evidence="1">Multi-pass membrane protein</topology>
    </subcellularLocation>
</comment>
<dbReference type="AlphaFoldDB" id="A0AA38HEP2"/>
<evidence type="ECO:0000256" key="8">
    <source>
        <dbReference type="ARBA" id="ARBA00023098"/>
    </source>
</evidence>
<reference evidence="15" key="1">
    <citation type="journal article" date="2022" name="G3 (Bethesda)">
        <title>High quality genome of the basidiomycete yeast Dioszegia hungarica PDD-24b-2 isolated from cloud water.</title>
        <authorList>
            <person name="Jarrige D."/>
            <person name="Haridas S."/>
            <person name="Bleykasten-Grosshans C."/>
            <person name="Joly M."/>
            <person name="Nadalig T."/>
            <person name="Sancelme M."/>
            <person name="Vuilleumier S."/>
            <person name="Grigoriev I.V."/>
            <person name="Amato P."/>
            <person name="Bringel F."/>
        </authorList>
    </citation>
    <scope>NUCLEOTIDE SEQUENCE</scope>
    <source>
        <strain evidence="15">PDD-24b-2</strain>
    </source>
</reference>
<dbReference type="Pfam" id="PF10998">
    <property type="entry name" value="DUF2838"/>
    <property type="match status" value="1"/>
</dbReference>
<keyword evidence="10" id="KW-0594">Phospholipid biosynthesis</keyword>
<feature type="compositionally biased region" description="Basic and acidic residues" evidence="13">
    <location>
        <begin position="518"/>
        <end position="534"/>
    </location>
</feature>
<evidence type="ECO:0000256" key="10">
    <source>
        <dbReference type="ARBA" id="ARBA00023209"/>
    </source>
</evidence>
<keyword evidence="5" id="KW-0808">Transferase</keyword>